<evidence type="ECO:0000256" key="6">
    <source>
        <dbReference type="ARBA" id="ARBA00023004"/>
    </source>
</evidence>
<feature type="chain" id="PRO_5006601250" evidence="14">
    <location>
        <begin position="45"/>
        <end position="840"/>
    </location>
</feature>
<dbReference type="AlphaFoldDB" id="A0A0S2K7R7"/>
<accession>A0A0S2K7R7</accession>
<evidence type="ECO:0000256" key="9">
    <source>
        <dbReference type="ARBA" id="ARBA00023136"/>
    </source>
</evidence>
<evidence type="ECO:0000256" key="1">
    <source>
        <dbReference type="ARBA" id="ARBA00004571"/>
    </source>
</evidence>
<evidence type="ECO:0000256" key="7">
    <source>
        <dbReference type="ARBA" id="ARBA00023065"/>
    </source>
</evidence>
<dbReference type="PANTHER" id="PTHR32552:SF81">
    <property type="entry name" value="TONB-DEPENDENT OUTER MEMBRANE RECEPTOR"/>
    <property type="match status" value="1"/>
</dbReference>
<dbReference type="PANTHER" id="PTHR32552">
    <property type="entry name" value="FERRICHROME IRON RECEPTOR-RELATED"/>
    <property type="match status" value="1"/>
</dbReference>
<feature type="domain" description="TonB-dependent receptor plug" evidence="16">
    <location>
        <begin position="74"/>
        <end position="179"/>
    </location>
</feature>
<evidence type="ECO:0000256" key="5">
    <source>
        <dbReference type="ARBA" id="ARBA00022692"/>
    </source>
</evidence>
<protein>
    <submittedName>
        <fullName evidence="17">TonB-dependent receptor</fullName>
    </submittedName>
</protein>
<comment type="subcellular location">
    <subcellularLocation>
        <location evidence="1 11">Cell outer membrane</location>
        <topology evidence="1 11">Multi-pass membrane protein</topology>
    </subcellularLocation>
</comment>
<reference evidence="17 18" key="1">
    <citation type="submission" date="2015-11" db="EMBL/GenBank/DDBJ databases">
        <authorList>
            <person name="Zhang Y."/>
            <person name="Guo Z."/>
        </authorList>
    </citation>
    <scope>NUCLEOTIDE SEQUENCE [LARGE SCALE GENOMIC DNA]</scope>
    <source>
        <strain evidence="17 18">KCTC 12086</strain>
    </source>
</reference>
<sequence length="840" mass="93140">MSRITVLKMTFKLTMRFYVFTLFRPTMIALAVSTAVLPSTFAHAQTQPNTEFKAQLSKEIETIQVTATRRKGTVQEAPLNITAVDNDVMKQQNITDLESVSRWVPGLTITDQGGRESSPIIVRGLNTNSSERASDSGTVATYLGEIPLSVNLRLTDIERVEVLIGPQGTLYGAGTLGGAIRYMLKAPELDFTEVQVSGDVFALSESDDNGGEFGAVLNLPLIENTLALRTSFNHYTNPGYIDYNYVVKTPGVSKPDIDWNNPEEVAQNITQHKDANDESITTARVSLRYQPSDVFEATLNYFYQKQENGANSISQYQSLASSNPLADKVGKYESAYRVLEPNTQEDELLSLELKVDLDFAELVSATGLTDYEQVGQRDQTDLLYDIWPGYADFPSFTALTDDTSEVKNLTQEIRLVSKTDTALNWIAGVYYNKTEGSSDDREYTPGLSDFWGGNITNIEKDLEYLALGEYDNKEQAIFGEVGYAFSDKLNATVGARFYEYEVKSLSGAVTPLYSGGISSISQVPMELVEASDNGSLFKFNVDYKWDNNILTYFTISEGFRLGGGNGVMSCPDVLPDQQIICALPHEVDYKPDTTTNYELGLKSTWFKNKLHLNIAAFNVLWNDAQIQATTVNGKAIITSNAGEAQSKGIEFATRAILTDNVSTYLTYSYADAKLTQDAPALFAVFSEDDYSSEEIAEYQPYYDGEKGDRLPGAPKHQLSFGVTYNTDVLEDKLLTINYGLTAQSDVITKVGLKADGETLAGYAMSNLSFRLAGEAWSTTLYVNNLFDKYAQTSVRRDKSWAGEGKYPELSKALPELQRVYGHYVTTPRTIGLKFNYQFEL</sequence>
<dbReference type="Gene3D" id="2.40.170.20">
    <property type="entry name" value="TonB-dependent receptor, beta-barrel domain"/>
    <property type="match status" value="1"/>
</dbReference>
<dbReference type="InterPro" id="IPR012910">
    <property type="entry name" value="Plug_dom"/>
</dbReference>
<evidence type="ECO:0000256" key="4">
    <source>
        <dbReference type="ARBA" id="ARBA00022496"/>
    </source>
</evidence>
<dbReference type="InterPro" id="IPR039426">
    <property type="entry name" value="TonB-dep_rcpt-like"/>
</dbReference>
<dbReference type="PROSITE" id="PS00430">
    <property type="entry name" value="TONB_DEPENDENT_REC_1"/>
    <property type="match status" value="1"/>
</dbReference>
<feature type="short sequence motif" description="TonB box" evidence="12">
    <location>
        <begin position="62"/>
        <end position="68"/>
    </location>
</feature>
<feature type="signal peptide" evidence="14">
    <location>
        <begin position="1"/>
        <end position="44"/>
    </location>
</feature>
<proteinExistence type="inferred from homology"/>
<keyword evidence="9 11" id="KW-0472">Membrane</keyword>
<keyword evidence="4" id="KW-0410">Iron transport</keyword>
<keyword evidence="17" id="KW-0675">Receptor</keyword>
<evidence type="ECO:0000256" key="11">
    <source>
        <dbReference type="PROSITE-ProRule" id="PRU01360"/>
    </source>
</evidence>
<keyword evidence="7" id="KW-0406">Ion transport</keyword>
<dbReference type="Proteomes" id="UP000061457">
    <property type="component" value="Chromosome II"/>
</dbReference>
<dbReference type="InterPro" id="IPR036942">
    <property type="entry name" value="Beta-barrel_TonB_sf"/>
</dbReference>
<dbReference type="CDD" id="cd01347">
    <property type="entry name" value="ligand_gated_channel"/>
    <property type="match status" value="1"/>
</dbReference>
<keyword evidence="14" id="KW-0732">Signal</keyword>
<evidence type="ECO:0000256" key="10">
    <source>
        <dbReference type="ARBA" id="ARBA00023237"/>
    </source>
</evidence>
<evidence type="ECO:0000313" key="17">
    <source>
        <dbReference type="EMBL" id="ALO44358.1"/>
    </source>
</evidence>
<dbReference type="EMBL" id="CP013188">
    <property type="protein sequence ID" value="ALO44358.1"/>
    <property type="molecule type" value="Genomic_DNA"/>
</dbReference>
<keyword evidence="8 12" id="KW-0798">TonB box</keyword>
<keyword evidence="2 11" id="KW-0813">Transport</keyword>
<dbReference type="PATRIC" id="fig|161398.10.peg.3981"/>
<evidence type="ECO:0000256" key="13">
    <source>
        <dbReference type="RuleBase" id="RU003357"/>
    </source>
</evidence>
<name>A0A0S2K7R7_9GAMM</name>
<dbReference type="SUPFAM" id="SSF56935">
    <property type="entry name" value="Porins"/>
    <property type="match status" value="1"/>
</dbReference>
<evidence type="ECO:0000256" key="3">
    <source>
        <dbReference type="ARBA" id="ARBA00022452"/>
    </source>
</evidence>
<keyword evidence="6" id="KW-0408">Iron</keyword>
<dbReference type="PROSITE" id="PS52016">
    <property type="entry name" value="TONB_DEPENDENT_REC_3"/>
    <property type="match status" value="1"/>
</dbReference>
<dbReference type="InterPro" id="IPR000531">
    <property type="entry name" value="Beta-barrel_TonB"/>
</dbReference>
<keyword evidence="5 11" id="KW-0812">Transmembrane</keyword>
<gene>
    <name evidence="17" type="ORF">PP2015_3889</name>
</gene>
<organism evidence="17 18">
    <name type="scientific">Pseudoalteromonas phenolica</name>
    <dbReference type="NCBI Taxonomy" id="161398"/>
    <lineage>
        <taxon>Bacteria</taxon>
        <taxon>Pseudomonadati</taxon>
        <taxon>Pseudomonadota</taxon>
        <taxon>Gammaproteobacteria</taxon>
        <taxon>Alteromonadales</taxon>
        <taxon>Pseudoalteromonadaceae</taxon>
        <taxon>Pseudoalteromonas</taxon>
    </lineage>
</organism>
<evidence type="ECO:0000259" key="16">
    <source>
        <dbReference type="Pfam" id="PF07715"/>
    </source>
</evidence>
<evidence type="ECO:0000256" key="12">
    <source>
        <dbReference type="PROSITE-ProRule" id="PRU10143"/>
    </source>
</evidence>
<evidence type="ECO:0000256" key="14">
    <source>
        <dbReference type="SAM" id="SignalP"/>
    </source>
</evidence>
<dbReference type="InterPro" id="IPR010916">
    <property type="entry name" value="TonB_box_CS"/>
</dbReference>
<dbReference type="STRING" id="161398.PP2015_3889"/>
<evidence type="ECO:0000256" key="8">
    <source>
        <dbReference type="ARBA" id="ARBA00023077"/>
    </source>
</evidence>
<dbReference type="Pfam" id="PF00593">
    <property type="entry name" value="TonB_dep_Rec_b-barrel"/>
    <property type="match status" value="1"/>
</dbReference>
<evidence type="ECO:0000313" key="18">
    <source>
        <dbReference type="Proteomes" id="UP000061457"/>
    </source>
</evidence>
<keyword evidence="18" id="KW-1185">Reference proteome</keyword>
<feature type="domain" description="TonB-dependent receptor-like beta-barrel" evidence="15">
    <location>
        <begin position="297"/>
        <end position="785"/>
    </location>
</feature>
<keyword evidence="10 11" id="KW-0998">Cell outer membrane</keyword>
<keyword evidence="3 11" id="KW-1134">Transmembrane beta strand</keyword>
<evidence type="ECO:0000259" key="15">
    <source>
        <dbReference type="Pfam" id="PF00593"/>
    </source>
</evidence>
<dbReference type="GO" id="GO:0009279">
    <property type="term" value="C:cell outer membrane"/>
    <property type="evidence" value="ECO:0007669"/>
    <property type="project" value="UniProtKB-SubCell"/>
</dbReference>
<dbReference type="GO" id="GO:0006826">
    <property type="term" value="P:iron ion transport"/>
    <property type="evidence" value="ECO:0007669"/>
    <property type="project" value="UniProtKB-KW"/>
</dbReference>
<comment type="similarity">
    <text evidence="11 13">Belongs to the TonB-dependent receptor family.</text>
</comment>
<dbReference type="Pfam" id="PF07715">
    <property type="entry name" value="Plug"/>
    <property type="match status" value="1"/>
</dbReference>
<dbReference type="KEGG" id="pphe:PP2015_3889"/>
<evidence type="ECO:0000256" key="2">
    <source>
        <dbReference type="ARBA" id="ARBA00022448"/>
    </source>
</evidence>